<evidence type="ECO:0000313" key="1">
    <source>
        <dbReference type="EMBL" id="KAI5659278.1"/>
    </source>
</evidence>
<dbReference type="Proteomes" id="UP001060085">
    <property type="component" value="Linkage Group LG06"/>
</dbReference>
<name>A0ACC0AEB5_CATRO</name>
<dbReference type="EMBL" id="CM044706">
    <property type="protein sequence ID" value="KAI5659278.1"/>
    <property type="molecule type" value="Genomic_DNA"/>
</dbReference>
<accession>A0ACC0AEB5</accession>
<protein>
    <submittedName>
        <fullName evidence="1">Uncharacterized protein</fullName>
    </submittedName>
</protein>
<reference evidence="2" key="1">
    <citation type="journal article" date="2023" name="Nat. Plants">
        <title>Single-cell RNA sequencing provides a high-resolution roadmap for understanding the multicellular compartmentation of specialized metabolism.</title>
        <authorList>
            <person name="Sun S."/>
            <person name="Shen X."/>
            <person name="Li Y."/>
            <person name="Li Y."/>
            <person name="Wang S."/>
            <person name="Li R."/>
            <person name="Zhang H."/>
            <person name="Shen G."/>
            <person name="Guo B."/>
            <person name="Wei J."/>
            <person name="Xu J."/>
            <person name="St-Pierre B."/>
            <person name="Chen S."/>
            <person name="Sun C."/>
        </authorList>
    </citation>
    <scope>NUCLEOTIDE SEQUENCE [LARGE SCALE GENOMIC DNA]</scope>
</reference>
<proteinExistence type="predicted"/>
<evidence type="ECO:0000313" key="2">
    <source>
        <dbReference type="Proteomes" id="UP001060085"/>
    </source>
</evidence>
<keyword evidence="2" id="KW-1185">Reference proteome</keyword>
<comment type="caution">
    <text evidence="1">The sequence shown here is derived from an EMBL/GenBank/DDBJ whole genome shotgun (WGS) entry which is preliminary data.</text>
</comment>
<sequence length="176" mass="20434">MSKSKVKLAFIENDAKRRAAYKKRKKGLLNKVCELTTLCGINACAIIYSKLDSEPDVWLSTLVAQQVISQFKRLPEMMKERKMLNQEAYLRERIMKLKEQLNKQLSENHEKDLVELMFKCLLTDKRKLDKLSPIDLDDLEEKIQKKLMGINSRLNGDEKKKVILDGDEAQNNPARP</sequence>
<organism evidence="1 2">
    <name type="scientific">Catharanthus roseus</name>
    <name type="common">Madagascar periwinkle</name>
    <name type="synonym">Vinca rosea</name>
    <dbReference type="NCBI Taxonomy" id="4058"/>
    <lineage>
        <taxon>Eukaryota</taxon>
        <taxon>Viridiplantae</taxon>
        <taxon>Streptophyta</taxon>
        <taxon>Embryophyta</taxon>
        <taxon>Tracheophyta</taxon>
        <taxon>Spermatophyta</taxon>
        <taxon>Magnoliopsida</taxon>
        <taxon>eudicotyledons</taxon>
        <taxon>Gunneridae</taxon>
        <taxon>Pentapetalae</taxon>
        <taxon>asterids</taxon>
        <taxon>lamiids</taxon>
        <taxon>Gentianales</taxon>
        <taxon>Apocynaceae</taxon>
        <taxon>Rauvolfioideae</taxon>
        <taxon>Vinceae</taxon>
        <taxon>Catharanthinae</taxon>
        <taxon>Catharanthus</taxon>
    </lineage>
</organism>
<gene>
    <name evidence="1" type="ORF">M9H77_28071</name>
</gene>